<dbReference type="Gene3D" id="3.40.50.300">
    <property type="entry name" value="P-loop containing nucleotide triphosphate hydrolases"/>
    <property type="match status" value="1"/>
</dbReference>
<organism evidence="4 5">
    <name type="scientific">Durusdinium trenchii</name>
    <dbReference type="NCBI Taxonomy" id="1381693"/>
    <lineage>
        <taxon>Eukaryota</taxon>
        <taxon>Sar</taxon>
        <taxon>Alveolata</taxon>
        <taxon>Dinophyceae</taxon>
        <taxon>Suessiales</taxon>
        <taxon>Symbiodiniaceae</taxon>
        <taxon>Durusdinium</taxon>
    </lineage>
</organism>
<gene>
    <name evidence="4" type="ORF">SCF082_LOCUS51488</name>
</gene>
<proteinExistence type="predicted"/>
<feature type="domain" description="AIG1-type G" evidence="3">
    <location>
        <begin position="149"/>
        <end position="306"/>
    </location>
</feature>
<dbReference type="Proteomes" id="UP001642464">
    <property type="component" value="Unassembled WGS sequence"/>
</dbReference>
<evidence type="ECO:0000259" key="3">
    <source>
        <dbReference type="Pfam" id="PF04548"/>
    </source>
</evidence>
<comment type="caution">
    <text evidence="4">The sequence shown here is derived from an EMBL/GenBank/DDBJ whole genome shotgun (WGS) entry which is preliminary data.</text>
</comment>
<feature type="compositionally biased region" description="Basic and acidic residues" evidence="2">
    <location>
        <begin position="992"/>
        <end position="1003"/>
    </location>
</feature>
<evidence type="ECO:0000256" key="2">
    <source>
        <dbReference type="SAM" id="MobiDB-lite"/>
    </source>
</evidence>
<dbReference type="SUPFAM" id="SSF52540">
    <property type="entry name" value="P-loop containing nucleoside triphosphate hydrolases"/>
    <property type="match status" value="1"/>
</dbReference>
<keyword evidence="1" id="KW-0547">Nucleotide-binding</keyword>
<dbReference type="Pfam" id="PF04548">
    <property type="entry name" value="AIG1"/>
    <property type="match status" value="1"/>
</dbReference>
<dbReference type="InterPro" id="IPR006703">
    <property type="entry name" value="G_AIG1"/>
</dbReference>
<keyword evidence="5" id="KW-1185">Reference proteome</keyword>
<feature type="region of interest" description="Disordered" evidence="2">
    <location>
        <begin position="992"/>
        <end position="1028"/>
    </location>
</feature>
<evidence type="ECO:0000313" key="5">
    <source>
        <dbReference type="Proteomes" id="UP001642464"/>
    </source>
</evidence>
<evidence type="ECO:0000256" key="1">
    <source>
        <dbReference type="ARBA" id="ARBA00022741"/>
    </source>
</evidence>
<dbReference type="EMBL" id="CAXAMM010043601">
    <property type="protein sequence ID" value="CAK9110871.1"/>
    <property type="molecule type" value="Genomic_DNA"/>
</dbReference>
<evidence type="ECO:0000313" key="4">
    <source>
        <dbReference type="EMBL" id="CAK9110871.1"/>
    </source>
</evidence>
<name>A0ABP0SET7_9DINO</name>
<protein>
    <submittedName>
        <fullName evidence="4">AIG1 family protein</fullName>
    </submittedName>
</protein>
<dbReference type="InterPro" id="IPR027417">
    <property type="entry name" value="P-loop_NTPase"/>
</dbReference>
<sequence length="1041" mass="119260">MAGVNEREITLLEGHKKRESIMSKALQKLQSAKADQSEGMKGLMHVSRLNGVKIALFGENFYFSMDSINKQRKTTKIVQLASLANVRKFYLSEIPKEAMDGVWFLEVDDPKRGHVTYKFKSKTEFEATGWLQVLRMNLNSKKDPFVPVVVALGETGSGKSLLCSRLSGLSAENERFIVSDSIESATLQTSMYRTRWLGNPKMDKVIIVDTPGLSDTRQNDQQNIDQMLKRLDEIGYINTFCVVFNSEQDRFDDGLVQMLRTFERHFGPVFWKHCMIVFSRWFMDPAALKRRKRTKDQLAHEWNQALKTRFPNILKIPQVRKEIRCYFVDSDPSLEGSEFDEANGELLAFQSSAKQNLRFDCRSNIPDPDSLLAVTKEFPDAAPSTEPEEIFEVLRLLRLGHRVPRLLENGVTSFEQLSRIPKSTLRKVFHWTPAEVRRLQLTRAPIEPSSPPEVLLKDLLEMGLPVEKIDEAGIGTREMLRMDYEDISRKFNFNWGDHYEAYRKWRDNVMEGQVVTDEILWTGAIVVRNSIAWGFDDDRRPQDFYGPGYVINWTTKDGESKGNFRRPDDWNGSKRAFQAPLPGYARVYWLNTGYTNTYCIDPEKGCDCKFEDPDEFKITKVDADDPSKCEIALGELPDKIGLRELHCTFAYPKGLKTPHWAKFDIREEICNKFGGEGLKLKHGDVVSRDTEDDQFKAVCIGVGVSDAGEPNLYFEPLGRAAEGCGTLSSYTDNLIKMASENVEERHHSEFECHSDGGIENDVLEDLEEDLEESFRFPVGRRFPTNATFDIRDEIIDRFERGLRHGTVLVHKYTKREFVVVGISKHESDRARLWVKDSNNRGATVWPFLFKDINSFNIQDGLQPLEEDVVEDEFVPPTEEELRALELELTFEFPRGAGAYTKLRKFDIRDEVVKKLCGFTSGEVFTREGVDQELTVIGVCNDPDTKLPVAWFHPSDYSGAIMVPNFHLFVSNKTYKHTGATNDLNDLKKALKDASRRPQTRRDPAPIIDPNNPENVAITPLDDPDGPKNENEFFRWLKLQTQ</sequence>
<accession>A0ABP0SET7</accession>
<reference evidence="4 5" key="1">
    <citation type="submission" date="2024-02" db="EMBL/GenBank/DDBJ databases">
        <authorList>
            <person name="Chen Y."/>
            <person name="Shah S."/>
            <person name="Dougan E. K."/>
            <person name="Thang M."/>
            <person name="Chan C."/>
        </authorList>
    </citation>
    <scope>NUCLEOTIDE SEQUENCE [LARGE SCALE GENOMIC DNA]</scope>
</reference>